<dbReference type="RefSeq" id="WP_193905356.1">
    <property type="nucleotide sequence ID" value="NZ_JADEXG010000008.1"/>
</dbReference>
<sequence length="188" mass="21371">MPLQTALKEWSVAVRALAAGETLLLLRKGGIREAGGRFTVASDRVLLYPTFEHQQPHLLKSPYQRDVQPVKAGWHPQTITLLAWAQITHIFQITTAAQVERLRPFHIWSPEMITERLQWKPQQPLYGLALQTYRLPAAVEIDWRPEYGGCRSWIELAEAVEVSDAVSAIAPDPYRQQVEAIEQALRCP</sequence>
<evidence type="ECO:0000313" key="2">
    <source>
        <dbReference type="Proteomes" id="UP000636505"/>
    </source>
</evidence>
<keyword evidence="2" id="KW-1185">Reference proteome</keyword>
<dbReference type="InterPro" id="IPR008307">
    <property type="entry name" value="UCP018957"/>
</dbReference>
<reference evidence="1" key="1">
    <citation type="submission" date="2020-10" db="EMBL/GenBank/DDBJ databases">
        <authorList>
            <person name="Castelo-Branco R."/>
            <person name="Eusebio N."/>
            <person name="Adriana R."/>
            <person name="Vieira A."/>
            <person name="Brugerolle De Fraissinette N."/>
            <person name="Rezende De Castro R."/>
            <person name="Schneider M.P."/>
            <person name="Vasconcelos V."/>
            <person name="Leao P.N."/>
        </authorList>
    </citation>
    <scope>NUCLEOTIDE SEQUENCE</scope>
    <source>
        <strain evidence="1">LEGE 07310</strain>
    </source>
</reference>
<dbReference type="AlphaFoldDB" id="A0A8J7AU58"/>
<dbReference type="EMBL" id="JADEXG010000008">
    <property type="protein sequence ID" value="MBE9076698.1"/>
    <property type="molecule type" value="Genomic_DNA"/>
</dbReference>
<gene>
    <name evidence="1" type="ORF">IQ241_05195</name>
</gene>
<dbReference type="PIRSF" id="PIRSF018957">
    <property type="entry name" value="UCP018957"/>
    <property type="match status" value="1"/>
</dbReference>
<dbReference type="Proteomes" id="UP000636505">
    <property type="component" value="Unassembled WGS sequence"/>
</dbReference>
<name>A0A8J7AU58_9CYAN</name>
<proteinExistence type="predicted"/>
<protein>
    <submittedName>
        <fullName evidence="1">DUF1802 family protein</fullName>
    </submittedName>
</protein>
<comment type="caution">
    <text evidence="1">The sequence shown here is derived from an EMBL/GenBank/DDBJ whole genome shotgun (WGS) entry which is preliminary data.</text>
</comment>
<evidence type="ECO:0000313" key="1">
    <source>
        <dbReference type="EMBL" id="MBE9076698.1"/>
    </source>
</evidence>
<accession>A0A8J7AU58</accession>
<organism evidence="1 2">
    <name type="scientific">Vasconcelosia minhoensis LEGE 07310</name>
    <dbReference type="NCBI Taxonomy" id="915328"/>
    <lineage>
        <taxon>Bacteria</taxon>
        <taxon>Bacillati</taxon>
        <taxon>Cyanobacteriota</taxon>
        <taxon>Cyanophyceae</taxon>
        <taxon>Nodosilineales</taxon>
        <taxon>Cymatolegaceae</taxon>
        <taxon>Vasconcelosia</taxon>
        <taxon>Vasconcelosia minhoensis</taxon>
    </lineage>
</organism>
<dbReference type="Pfam" id="PF08819">
    <property type="entry name" value="DUF1802"/>
    <property type="match status" value="1"/>
</dbReference>
<dbReference type="InterPro" id="IPR014923">
    <property type="entry name" value="DUF1802"/>
</dbReference>